<evidence type="ECO:0000256" key="1">
    <source>
        <dbReference type="SAM" id="MobiDB-lite"/>
    </source>
</evidence>
<protein>
    <submittedName>
        <fullName evidence="2">Uncharacterized protein</fullName>
    </submittedName>
</protein>
<reference evidence="2" key="2">
    <citation type="submission" date="2022-01" db="EMBL/GenBank/DDBJ databases">
        <authorList>
            <person name="Yamashiro T."/>
            <person name="Shiraishi A."/>
            <person name="Satake H."/>
            <person name="Nakayama K."/>
        </authorList>
    </citation>
    <scope>NUCLEOTIDE SEQUENCE</scope>
</reference>
<evidence type="ECO:0000313" key="2">
    <source>
        <dbReference type="EMBL" id="GJS55033.1"/>
    </source>
</evidence>
<accession>A0ABQ4WQC1</accession>
<feature type="compositionally biased region" description="Basic and acidic residues" evidence="1">
    <location>
        <begin position="91"/>
        <end position="104"/>
    </location>
</feature>
<feature type="compositionally biased region" description="Basic and acidic residues" evidence="1">
    <location>
        <begin position="111"/>
        <end position="121"/>
    </location>
</feature>
<gene>
    <name evidence="2" type="ORF">Tco_0628395</name>
</gene>
<evidence type="ECO:0000313" key="3">
    <source>
        <dbReference type="Proteomes" id="UP001151760"/>
    </source>
</evidence>
<dbReference type="Proteomes" id="UP001151760">
    <property type="component" value="Unassembled WGS sequence"/>
</dbReference>
<dbReference type="EMBL" id="BQNB010008842">
    <property type="protein sequence ID" value="GJS55033.1"/>
    <property type="molecule type" value="Genomic_DNA"/>
</dbReference>
<comment type="caution">
    <text evidence="2">The sequence shown here is derived from an EMBL/GenBank/DDBJ whole genome shotgun (WGS) entry which is preliminary data.</text>
</comment>
<keyword evidence="3" id="KW-1185">Reference proteome</keyword>
<reference evidence="2" key="1">
    <citation type="journal article" date="2022" name="Int. J. Mol. Sci.">
        <title>Draft Genome of Tanacetum Coccineum: Genomic Comparison of Closely Related Tanacetum-Family Plants.</title>
        <authorList>
            <person name="Yamashiro T."/>
            <person name="Shiraishi A."/>
            <person name="Nakayama K."/>
            <person name="Satake H."/>
        </authorList>
    </citation>
    <scope>NUCLEOTIDE SEQUENCE</scope>
</reference>
<proteinExistence type="predicted"/>
<feature type="region of interest" description="Disordered" evidence="1">
    <location>
        <begin position="86"/>
        <end position="137"/>
    </location>
</feature>
<name>A0ABQ4WQC1_9ASTR</name>
<organism evidence="2 3">
    <name type="scientific">Tanacetum coccineum</name>
    <dbReference type="NCBI Taxonomy" id="301880"/>
    <lineage>
        <taxon>Eukaryota</taxon>
        <taxon>Viridiplantae</taxon>
        <taxon>Streptophyta</taxon>
        <taxon>Embryophyta</taxon>
        <taxon>Tracheophyta</taxon>
        <taxon>Spermatophyta</taxon>
        <taxon>Magnoliopsida</taxon>
        <taxon>eudicotyledons</taxon>
        <taxon>Gunneridae</taxon>
        <taxon>Pentapetalae</taxon>
        <taxon>asterids</taxon>
        <taxon>campanulids</taxon>
        <taxon>Asterales</taxon>
        <taxon>Asteraceae</taxon>
        <taxon>Asteroideae</taxon>
        <taxon>Anthemideae</taxon>
        <taxon>Anthemidinae</taxon>
        <taxon>Tanacetum</taxon>
    </lineage>
</organism>
<feature type="compositionally biased region" description="Acidic residues" evidence="1">
    <location>
        <begin position="128"/>
        <end position="137"/>
    </location>
</feature>
<sequence length="287" mass="34250">MIDEEGESDTESDDITEAEKKFKMLAKDKEVARKVQEEWEAEEEKKRINADKILAEELQKEERDKFTIEQRAKFLHDTIGAQRKFLTQQRSTEDERQIKELNKDPKKKRVIKDTPRKEDTTKVPAEQEVTEQDDDSDDEHRKCLRIVTFDSTIDSEIIETKSFIARLHKVSSPDGNYLVAYRVNGHFRAFNYLMEYLEITPEDIELILWEDLKIMIESSTEENDQGDFWNNQQEWEIVRWRLYEACRVCILELKDGTVIYMLVERKYPLSKKLLQQMLVRIRFRGKC</sequence>